<protein>
    <recommendedName>
        <fullName evidence="1">Phage head morphogenesis domain-containing protein</fullName>
    </recommendedName>
</protein>
<feature type="domain" description="Phage head morphogenesis" evidence="1">
    <location>
        <begin position="57"/>
        <end position="171"/>
    </location>
</feature>
<accession>A0ABR9EDC1</accession>
<evidence type="ECO:0000313" key="2">
    <source>
        <dbReference type="EMBL" id="MBE0368255.1"/>
    </source>
</evidence>
<dbReference type="RefSeq" id="WP_192507558.1">
    <property type="nucleotide sequence ID" value="NZ_AQGV01000012.1"/>
</dbReference>
<dbReference type="InterPro" id="IPR006528">
    <property type="entry name" value="Phage_head_morphogenesis_dom"/>
</dbReference>
<gene>
    <name evidence="2" type="ORF">PAUR_a1817</name>
</gene>
<name>A0ABR9EDC1_9GAMM</name>
<evidence type="ECO:0000313" key="3">
    <source>
        <dbReference type="Proteomes" id="UP000615755"/>
    </source>
</evidence>
<sequence>MPVSPKYGRLIKFDEAISHFKQKIQIPTESYKDLRGHIHARAFTVAGATNTELLGDLHKAVTHAIEDGETLAAFRKRFDDIVAKHGWSYNGKRGWRTKTIYRNNKNTARAAGRWEQQQRVKARRPYLLYLTAGDQRVRPQHGKWNYILLPIEHNFWDTHYPPNGWLCRCKVVNLSEAEIKRQGLTVTPENALKEHTKYFTEVDANTGEELQRLPGIDLGWDYNPGKAWLGGDISAGKTLYKQDKHIRDVLIPKFNDAVNAGESHFKKHIATTAAKQALGRELDDGAKLIVGHLNNNAVDKVIAKSALDHSTLVVIDDAMISVSLAAIGFEQTANLMQLIQQASSATYNQSVLKLTTDSALITIQVMADFNRVVAVEKL</sequence>
<reference evidence="2 3" key="1">
    <citation type="submission" date="2015-03" db="EMBL/GenBank/DDBJ databases">
        <title>Genome sequence of Pseudoalteromonas aurantia.</title>
        <authorList>
            <person name="Xie B.-B."/>
            <person name="Rong J.-C."/>
            <person name="Qin Q.-L."/>
            <person name="Zhang Y.-Z."/>
        </authorList>
    </citation>
    <scope>NUCLEOTIDE SEQUENCE [LARGE SCALE GENOMIC DNA]</scope>
    <source>
        <strain evidence="2 3">208</strain>
    </source>
</reference>
<proteinExistence type="predicted"/>
<dbReference type="Pfam" id="PF04233">
    <property type="entry name" value="Phage_Mu_F"/>
    <property type="match status" value="1"/>
</dbReference>
<dbReference type="Proteomes" id="UP000615755">
    <property type="component" value="Unassembled WGS sequence"/>
</dbReference>
<evidence type="ECO:0000259" key="1">
    <source>
        <dbReference type="Pfam" id="PF04233"/>
    </source>
</evidence>
<dbReference type="EMBL" id="AQGV01000012">
    <property type="protein sequence ID" value="MBE0368255.1"/>
    <property type="molecule type" value="Genomic_DNA"/>
</dbReference>
<comment type="caution">
    <text evidence="2">The sequence shown here is derived from an EMBL/GenBank/DDBJ whole genome shotgun (WGS) entry which is preliminary data.</text>
</comment>
<keyword evidence="3" id="KW-1185">Reference proteome</keyword>
<organism evidence="2 3">
    <name type="scientific">Pseudoalteromonas aurantia 208</name>
    <dbReference type="NCBI Taxonomy" id="1314867"/>
    <lineage>
        <taxon>Bacteria</taxon>
        <taxon>Pseudomonadati</taxon>
        <taxon>Pseudomonadota</taxon>
        <taxon>Gammaproteobacteria</taxon>
        <taxon>Alteromonadales</taxon>
        <taxon>Pseudoalteromonadaceae</taxon>
        <taxon>Pseudoalteromonas</taxon>
    </lineage>
</organism>